<sequence>MALLLAPYTNAMRLGQGFNSYTQQICVDDAVVIDPNRAENIVTNDGTTMRIVAELTGKPSAWNRIREVVNEGPIVDSSFFGGNEDAITESSPKARIEPPKPEPAVIEDASPAPASSEDSSKISKKDKADKEAAPSSGETAIDEPVEAAKVTPSESDSVVEVNPEDAASGSGQKAEQQVPATTEPDSSRPEVGEGDKSADTNASIASPARNRSSSVGNKQPTEKPTAVVQKSNKYQVRDIPSRPVKGATAPPDANALAIEKAEKLELLQEEKRRMTEQREYQRQLELERRKEQMLIRQEELKEQQEIRAEKRAFEKDRREAARKAINEAAAAKKDALTLEELNKIRAQNQFADRFDGLVQEDKKFYFDPSTGRGTSQTVTYSSKFIDKLSDITEDMCISGALSVKMSKIGGSGRGSFVDSDKFKESDLSYYISVKVVNQTVNFKDALEFNKLRSVDINSDDFNKVYGDSFISGFVEGGEFNAVVSMKVHNKAKLLDIKAEAKVALTTGPVDITAEANVGIARTNLEMNTETTVQVSWCGGGVIKPIDQPWNIQSIMEAAARFPELVSHCPQRTYAILTKYDTLRSFVAQRPASFSPLQYENAQMYTNVLMDAFMTYKSIYKKLGDQSASIQNKTLEFEPVDPVQAEADKTAAIAAAASDTPLMAELKRKIDTKHPRAAEAQQYLAALQSAADISHFEPSMKGISDARKFIRRQMVYIVNEVDLIEKDPKIATDQDHEEPFQPPQMFEERLPATRIPDRLKPKSDPLGGRRIMAKTQTEAELEAEQRAQEEADAVSPPLYTMDQDLYPDETASLDKVREKNPGIGNSLRVSTAVPKQEGGVLFNNLDFLFHEWQVEHIVIGMAMGRVFSIEIKYDNGLILQKGVPASDIKFKTLKDFQPGERITSIAIEVGEPTSGGAGERVLSICMYTTRGRRLLGQAVRNEMLSKDIVRKDGIEYQKAHTTFIDAAFSSGTLKGFFGRLDMNPSTGGLLRVGVIWGANVSSRASLVTTVQEVAPIYDTDESSATIETFRGQVRAAEDQTRSVRAELSAAQDRERSLSDKKGQLEETIRNLDAEKQRGDQRASAAEKERNDAQSRLQKDRQIIVGSITYNNNNYMLNPKIYNKVRDHLLNRWAITLNDEFFEVTGSPFFTVGEITASTPEKGIETLAGIKGSSKVFF</sequence>
<keyword evidence="4" id="KW-1185">Reference proteome</keyword>
<dbReference type="OrthoDB" id="3231004at2759"/>
<feature type="compositionally biased region" description="Basic and acidic residues" evidence="2">
    <location>
        <begin position="1050"/>
        <end position="1095"/>
    </location>
</feature>
<evidence type="ECO:0000256" key="1">
    <source>
        <dbReference type="SAM" id="Coils"/>
    </source>
</evidence>
<keyword evidence="1" id="KW-0175">Coiled coil</keyword>
<feature type="compositionally biased region" description="Polar residues" evidence="2">
    <location>
        <begin position="199"/>
        <end position="219"/>
    </location>
</feature>
<proteinExistence type="predicted"/>
<feature type="compositionally biased region" description="Basic and acidic residues" evidence="2">
    <location>
        <begin position="185"/>
        <end position="198"/>
    </location>
</feature>
<reference evidence="3" key="2">
    <citation type="submission" date="2020-02" db="EMBL/GenBank/DDBJ databases">
        <title>Identification and distribution of gene clusters putatively required for synthesis of sphingolipid metabolism inhibitors in phylogenetically diverse species of the filamentous fungus Fusarium.</title>
        <authorList>
            <person name="Kim H.-S."/>
            <person name="Busman M."/>
            <person name="Brown D.W."/>
            <person name="Divon H."/>
            <person name="Uhlig S."/>
            <person name="Proctor R.H."/>
        </authorList>
    </citation>
    <scope>NUCLEOTIDE SEQUENCE</scope>
    <source>
        <strain evidence="3">NRRL 25174</strain>
    </source>
</reference>
<feature type="compositionally biased region" description="Basic and acidic residues" evidence="2">
    <location>
        <begin position="118"/>
        <end position="132"/>
    </location>
</feature>
<evidence type="ECO:0000256" key="2">
    <source>
        <dbReference type="SAM" id="MobiDB-lite"/>
    </source>
</evidence>
<evidence type="ECO:0000313" key="3">
    <source>
        <dbReference type="EMBL" id="KAF4333582.1"/>
    </source>
</evidence>
<comment type="caution">
    <text evidence="3">The sequence shown here is derived from an EMBL/GenBank/DDBJ whole genome shotgun (WGS) entry which is preliminary data.</text>
</comment>
<feature type="coiled-coil region" evidence="1">
    <location>
        <begin position="257"/>
        <end position="341"/>
    </location>
</feature>
<feature type="region of interest" description="Disordered" evidence="2">
    <location>
        <begin position="1046"/>
        <end position="1095"/>
    </location>
</feature>
<dbReference type="AlphaFoldDB" id="A0A9P5DPF0"/>
<protein>
    <submittedName>
        <fullName evidence="3">Uncharacterized protein</fullName>
    </submittedName>
</protein>
<gene>
    <name evidence="3" type="ORF">FBEOM_12596</name>
</gene>
<name>A0A9P5DPF0_9HYPO</name>
<evidence type="ECO:0000313" key="4">
    <source>
        <dbReference type="Proteomes" id="UP000730481"/>
    </source>
</evidence>
<feature type="compositionally biased region" description="Polar residues" evidence="2">
    <location>
        <begin position="169"/>
        <end position="184"/>
    </location>
</feature>
<accession>A0A9P5DPF0</accession>
<reference evidence="3" key="1">
    <citation type="journal article" date="2017" name="Mycologia">
        <title>Fusarium algeriense, sp. nov., a novel toxigenic crown rot pathogen of durum wheat from Algeria is nested in the Fusarium burgessii species complex.</title>
        <authorList>
            <person name="Laraba I."/>
            <person name="Keddad A."/>
            <person name="Boureghda H."/>
            <person name="Abdallah N."/>
            <person name="Vaughan M.M."/>
            <person name="Proctor R.H."/>
            <person name="Busman M."/>
            <person name="O'Donnell K."/>
        </authorList>
    </citation>
    <scope>NUCLEOTIDE SEQUENCE</scope>
    <source>
        <strain evidence="3">NRRL 25174</strain>
    </source>
</reference>
<feature type="region of interest" description="Disordered" evidence="2">
    <location>
        <begin position="79"/>
        <end position="252"/>
    </location>
</feature>
<dbReference type="Proteomes" id="UP000730481">
    <property type="component" value="Unassembled WGS sequence"/>
</dbReference>
<organism evidence="3 4">
    <name type="scientific">Fusarium beomiforme</name>
    <dbReference type="NCBI Taxonomy" id="44412"/>
    <lineage>
        <taxon>Eukaryota</taxon>
        <taxon>Fungi</taxon>
        <taxon>Dikarya</taxon>
        <taxon>Ascomycota</taxon>
        <taxon>Pezizomycotina</taxon>
        <taxon>Sordariomycetes</taxon>
        <taxon>Hypocreomycetidae</taxon>
        <taxon>Hypocreales</taxon>
        <taxon>Nectriaceae</taxon>
        <taxon>Fusarium</taxon>
        <taxon>Fusarium burgessii species complex</taxon>
    </lineage>
</organism>
<dbReference type="EMBL" id="PVQB02000812">
    <property type="protein sequence ID" value="KAF4333582.1"/>
    <property type="molecule type" value="Genomic_DNA"/>
</dbReference>
<feature type="compositionally biased region" description="Low complexity" evidence="2">
    <location>
        <begin position="107"/>
        <end position="117"/>
    </location>
</feature>